<keyword evidence="2" id="KW-1185">Reference proteome</keyword>
<gene>
    <name evidence="1" type="ORF">J0895_01345</name>
</gene>
<sequence>MAALETREFIQDNRDWYLVPLSATQIPESVLVRYLEDREKSEKELIEVDKTDDSGQRRKIAEGFEIIVSQTTSLEGRKVTWNERQLVIRSINMATAAQKSLKERLLQAQIQVTELTQARQGKKRLTSLNDYQLETARIIEKYQVEGLLKTEHDVIKKSLQKRGCRGKRSQIIKEELVIIKVTVDEITLEKKLSQVGWRVYSTNSPEEKLDLTQGVMADRDEYLIEGGLARLKGTPLSLTPMYLQRKDQIVGLIRLLSIGLRLLTLLEFDMRRSLSENNENI</sequence>
<evidence type="ECO:0000313" key="2">
    <source>
        <dbReference type="Proteomes" id="UP000664844"/>
    </source>
</evidence>
<reference evidence="1 2" key="1">
    <citation type="submission" date="2021-03" db="EMBL/GenBank/DDBJ databases">
        <title>Metabolic Capacity of the Antarctic Cyanobacterium Phormidium pseudopriestleyi that Sustains Oxygenic Photosynthesis in the Presence of Hydrogen Sulfide.</title>
        <authorList>
            <person name="Lumian J.E."/>
            <person name="Jungblut A.D."/>
            <person name="Dillon M.L."/>
            <person name="Hawes I."/>
            <person name="Doran P.T."/>
            <person name="Mackey T.J."/>
            <person name="Dick G.J."/>
            <person name="Grettenberger C.L."/>
            <person name="Sumner D.Y."/>
        </authorList>
    </citation>
    <scope>NUCLEOTIDE SEQUENCE [LARGE SCALE GENOMIC DNA]</scope>
    <source>
        <strain evidence="1 2">FRX01</strain>
    </source>
</reference>
<organism evidence="1 2">
    <name type="scientific">Phormidium pseudopriestleyi FRX01</name>
    <dbReference type="NCBI Taxonomy" id="1759528"/>
    <lineage>
        <taxon>Bacteria</taxon>
        <taxon>Bacillati</taxon>
        <taxon>Cyanobacteriota</taxon>
        <taxon>Cyanophyceae</taxon>
        <taxon>Oscillatoriophycideae</taxon>
        <taxon>Oscillatoriales</taxon>
        <taxon>Oscillatoriaceae</taxon>
        <taxon>Phormidium</taxon>
    </lineage>
</organism>
<protein>
    <submittedName>
        <fullName evidence="1">Uncharacterized protein</fullName>
    </submittedName>
</protein>
<dbReference type="EMBL" id="JAFLQW010000036">
    <property type="protein sequence ID" value="MBO0347774.1"/>
    <property type="molecule type" value="Genomic_DNA"/>
</dbReference>
<proteinExistence type="predicted"/>
<dbReference type="RefSeq" id="WP_207086347.1">
    <property type="nucleotide sequence ID" value="NZ_JAFLQW010000036.1"/>
</dbReference>
<comment type="caution">
    <text evidence="1">The sequence shown here is derived from an EMBL/GenBank/DDBJ whole genome shotgun (WGS) entry which is preliminary data.</text>
</comment>
<accession>A0ABS3FL01</accession>
<evidence type="ECO:0000313" key="1">
    <source>
        <dbReference type="EMBL" id="MBO0347774.1"/>
    </source>
</evidence>
<name>A0ABS3FL01_9CYAN</name>
<dbReference type="Proteomes" id="UP000664844">
    <property type="component" value="Unassembled WGS sequence"/>
</dbReference>